<proteinExistence type="predicted"/>
<gene>
    <name evidence="2" type="ORF">RZO55_12205</name>
</gene>
<feature type="chain" id="PRO_5045292522" evidence="1">
    <location>
        <begin position="30"/>
        <end position="232"/>
    </location>
</feature>
<name>A0ABU4GMT9_9CLOT</name>
<comment type="caution">
    <text evidence="2">The sequence shown here is derived from an EMBL/GenBank/DDBJ whole genome shotgun (WGS) entry which is preliminary data.</text>
</comment>
<dbReference type="RefSeq" id="WP_318064577.1">
    <property type="nucleotide sequence ID" value="NZ_JAWONS010000186.1"/>
</dbReference>
<keyword evidence="1" id="KW-0732">Signal</keyword>
<evidence type="ECO:0000313" key="3">
    <source>
        <dbReference type="Proteomes" id="UP001276854"/>
    </source>
</evidence>
<sequence>MIINKIFKKIMCCTAIVTLLTSNTGFAFAANDTNASSKPAERCTITLTGPHGTQYNVQAFEAPQLEKRSADGSISKTYSYSLENQYMHLEAATKGQSINLLGGQNNDEWDDSISVHGFITINYSTTTLSNGQKGYLLTSVSGRWTKSDNHVTMSGKRVAYTCQDANHQQQITLKYPSSNSFSYRTNYSSYVSDIATGVLGANSHIELNHAGSGTWSLDVTCNYFDNNIIDYL</sequence>
<feature type="signal peptide" evidence="1">
    <location>
        <begin position="1"/>
        <end position="29"/>
    </location>
</feature>
<dbReference type="Proteomes" id="UP001276854">
    <property type="component" value="Unassembled WGS sequence"/>
</dbReference>
<keyword evidence="3" id="KW-1185">Reference proteome</keyword>
<dbReference type="EMBL" id="JAWONS010000186">
    <property type="protein sequence ID" value="MDW2798337.1"/>
    <property type="molecule type" value="Genomic_DNA"/>
</dbReference>
<evidence type="ECO:0000313" key="2">
    <source>
        <dbReference type="EMBL" id="MDW2798337.1"/>
    </source>
</evidence>
<accession>A0ABU4GMT9</accession>
<evidence type="ECO:0000256" key="1">
    <source>
        <dbReference type="SAM" id="SignalP"/>
    </source>
</evidence>
<protein>
    <submittedName>
        <fullName evidence="2">Uncharacterized protein</fullName>
    </submittedName>
</protein>
<organism evidence="2 3">
    <name type="scientific">Clostridium boliviensis</name>
    <dbReference type="NCBI Taxonomy" id="318465"/>
    <lineage>
        <taxon>Bacteria</taxon>
        <taxon>Bacillati</taxon>
        <taxon>Bacillota</taxon>
        <taxon>Clostridia</taxon>
        <taxon>Eubacteriales</taxon>
        <taxon>Clostridiaceae</taxon>
        <taxon>Clostridium</taxon>
    </lineage>
</organism>
<reference evidence="2 3" key="1">
    <citation type="submission" date="2023-10" db="EMBL/GenBank/DDBJ databases">
        <title>A novel Glycoside Hydrolase 43-Like Enzyme from Clostrdium boliviensis is an Endo-xylanase, and a Candidate for Xylooligosaccharides Production from Different Xylan Substrates.</title>
        <authorList>
            <person name="Alvarez M.T."/>
            <person name="Rocabado-Villegas L.R."/>
            <person name="Salas-Veizaga D.M."/>
            <person name="Linares-Pasten J.A."/>
            <person name="Gudmundsdottir E.E."/>
            <person name="Hreggvidsson G.O."/>
            <person name="Adlercreutz P."/>
            <person name="Nordberg Karlsson E."/>
        </authorList>
    </citation>
    <scope>NUCLEOTIDE SEQUENCE [LARGE SCALE GENOMIC DNA]</scope>
    <source>
        <strain evidence="2 3">E-1</strain>
    </source>
</reference>